<feature type="binding site" evidence="12">
    <location>
        <begin position="317"/>
        <end position="324"/>
    </location>
    <ligand>
        <name>FAD</name>
        <dbReference type="ChEBI" id="CHEBI:57692"/>
    </ligand>
</feature>
<comment type="similarity">
    <text evidence="2">Belongs to the DNA photolyase class-1 family.</text>
</comment>
<dbReference type="EMBL" id="BSPD01000020">
    <property type="protein sequence ID" value="GLS24913.1"/>
    <property type="molecule type" value="Genomic_DNA"/>
</dbReference>
<organism evidence="17 18">
    <name type="scientific">Marinibactrum halimedae</name>
    <dbReference type="NCBI Taxonomy" id="1444977"/>
    <lineage>
        <taxon>Bacteria</taxon>
        <taxon>Pseudomonadati</taxon>
        <taxon>Pseudomonadota</taxon>
        <taxon>Gammaproteobacteria</taxon>
        <taxon>Cellvibrionales</taxon>
        <taxon>Cellvibrionaceae</taxon>
        <taxon>Marinibactrum</taxon>
    </lineage>
</organism>
<dbReference type="PROSITE" id="PS51645">
    <property type="entry name" value="PHR_CRY_ALPHA_BETA"/>
    <property type="match status" value="1"/>
</dbReference>
<dbReference type="InterPro" id="IPR018394">
    <property type="entry name" value="DNA_photolyase_1_CS_C"/>
</dbReference>
<dbReference type="InterPro" id="IPR014729">
    <property type="entry name" value="Rossmann-like_a/b/a_fold"/>
</dbReference>
<evidence type="ECO:0000259" key="16">
    <source>
        <dbReference type="PROSITE" id="PS51645"/>
    </source>
</evidence>
<feature type="binding site" evidence="12">
    <location>
        <position position="314"/>
    </location>
    <ligand>
        <name>FAD</name>
        <dbReference type="ChEBI" id="CHEBI:57692"/>
    </ligand>
</feature>
<dbReference type="EC" id="4.1.99.3" evidence="3"/>
<dbReference type="RefSeq" id="WP_232592269.1">
    <property type="nucleotide sequence ID" value="NZ_BSPD01000020.1"/>
</dbReference>
<protein>
    <recommendedName>
        <fullName evidence="4">Deoxyribodipyrimidine photo-lyase</fullName>
        <ecNumber evidence="3">4.1.99.3</ecNumber>
    </recommendedName>
    <alternativeName>
        <fullName evidence="8">DNA photolyase</fullName>
    </alternativeName>
    <alternativeName>
        <fullName evidence="11">Photoreactivating enzyme</fullName>
    </alternativeName>
</protein>
<reference evidence="17 18" key="1">
    <citation type="journal article" date="2014" name="Int. J. Syst. Evol. Microbiol.">
        <title>Complete genome sequence of Corynebacterium casei LMG S-19264T (=DSM 44701T), isolated from a smear-ripened cheese.</title>
        <authorList>
            <consortium name="US DOE Joint Genome Institute (JGI-PGF)"/>
            <person name="Walter F."/>
            <person name="Albersmeier A."/>
            <person name="Kalinowski J."/>
            <person name="Ruckert C."/>
        </authorList>
    </citation>
    <scope>NUCLEOTIDE SEQUENCE [LARGE SCALE GENOMIC DNA]</scope>
    <source>
        <strain evidence="17 18">NBRC 110095</strain>
    </source>
</reference>
<evidence type="ECO:0000256" key="6">
    <source>
        <dbReference type="ARBA" id="ARBA00022827"/>
    </source>
</evidence>
<evidence type="ECO:0000256" key="15">
    <source>
        <dbReference type="SAM" id="MobiDB-lite"/>
    </source>
</evidence>
<dbReference type="InterPro" id="IPR005101">
    <property type="entry name" value="Cryptochr/Photolyase_FAD-bd"/>
</dbReference>
<evidence type="ECO:0000256" key="14">
    <source>
        <dbReference type="RuleBase" id="RU004182"/>
    </source>
</evidence>
<evidence type="ECO:0000256" key="2">
    <source>
        <dbReference type="ARBA" id="ARBA00005862"/>
    </source>
</evidence>
<dbReference type="GO" id="GO:0071949">
    <property type="term" value="F:FAD binding"/>
    <property type="evidence" value="ECO:0007669"/>
    <property type="project" value="TreeGrafter"/>
</dbReference>
<dbReference type="Gene3D" id="1.25.40.80">
    <property type="match status" value="1"/>
</dbReference>
<dbReference type="Pfam" id="PF00875">
    <property type="entry name" value="DNA_photolyase"/>
    <property type="match status" value="1"/>
</dbReference>
<feature type="site" description="Electron transfer via tryptophanyl radical" evidence="13">
    <location>
        <position position="402"/>
    </location>
</feature>
<dbReference type="Gene3D" id="1.10.579.10">
    <property type="entry name" value="DNA Cyclobutane Dipyrimidine Photolyase, subunit A, domain 3"/>
    <property type="match status" value="1"/>
</dbReference>
<dbReference type="PRINTS" id="PR00147">
    <property type="entry name" value="DNAPHOTLYASE"/>
</dbReference>
<feature type="site" description="Electron transfer via tryptophanyl radical" evidence="13">
    <location>
        <position position="425"/>
    </location>
</feature>
<evidence type="ECO:0000256" key="10">
    <source>
        <dbReference type="ARBA" id="ARBA00059220"/>
    </source>
</evidence>
<dbReference type="AlphaFoldDB" id="A0AA37T4E4"/>
<keyword evidence="5 12" id="KW-0285">Flavoprotein</keyword>
<evidence type="ECO:0000256" key="12">
    <source>
        <dbReference type="PIRSR" id="PIRSR602081-1"/>
    </source>
</evidence>
<evidence type="ECO:0000256" key="8">
    <source>
        <dbReference type="ARBA" id="ARBA00031671"/>
    </source>
</evidence>
<feature type="binding site" evidence="12">
    <location>
        <position position="258"/>
    </location>
    <ligand>
        <name>FAD</name>
        <dbReference type="ChEBI" id="CHEBI:57692"/>
    </ligand>
</feature>
<feature type="compositionally biased region" description="Basic and acidic residues" evidence="15">
    <location>
        <begin position="200"/>
        <end position="228"/>
    </location>
</feature>
<feature type="binding site" evidence="12">
    <location>
        <begin position="415"/>
        <end position="417"/>
    </location>
    <ligand>
        <name>FAD</name>
        <dbReference type="ChEBI" id="CHEBI:57692"/>
    </ligand>
</feature>
<evidence type="ECO:0000256" key="9">
    <source>
        <dbReference type="ARBA" id="ARBA00033999"/>
    </source>
</evidence>
<dbReference type="Gene3D" id="3.40.50.620">
    <property type="entry name" value="HUPs"/>
    <property type="match status" value="1"/>
</dbReference>
<keyword evidence="6 12" id="KW-0274">FAD</keyword>
<feature type="binding site" evidence="12">
    <location>
        <begin position="270"/>
        <end position="274"/>
    </location>
    <ligand>
        <name>FAD</name>
        <dbReference type="ChEBI" id="CHEBI:57692"/>
    </ligand>
</feature>
<dbReference type="SUPFAM" id="SSF52425">
    <property type="entry name" value="Cryptochrome/photolyase, N-terminal domain"/>
    <property type="match status" value="1"/>
</dbReference>
<proteinExistence type="inferred from homology"/>
<evidence type="ECO:0000256" key="5">
    <source>
        <dbReference type="ARBA" id="ARBA00022630"/>
    </source>
</evidence>
<dbReference type="InterPro" id="IPR002081">
    <property type="entry name" value="Cryptochrome/DNA_photolyase_1"/>
</dbReference>
<comment type="similarity">
    <text evidence="14">Belongs to the DNA photolyase family.</text>
</comment>
<comment type="function">
    <text evidence="10">Involved in repair of UV radiation-induced DNA damage. Catalyzes the light-dependent monomerization (300-600 nm) of cyclobutyl pyrimidine dimers (in cis-syn configuration), which are formed between adjacent bases on the same DNA strand upon exposure to ultraviolet radiation.</text>
</comment>
<dbReference type="InterPro" id="IPR006050">
    <property type="entry name" value="DNA_photolyase_N"/>
</dbReference>
<feature type="domain" description="Photolyase/cryptochrome alpha/beta" evidence="16">
    <location>
        <begin position="12"/>
        <end position="144"/>
    </location>
</feature>
<accession>A0AA37T4E4</accession>
<dbReference type="PROSITE" id="PS00394">
    <property type="entry name" value="DNA_PHOTOLYASES_1_1"/>
    <property type="match status" value="1"/>
</dbReference>
<comment type="catalytic activity">
    <reaction evidence="9">
        <text>cyclobutadipyrimidine (in DNA) = 2 pyrimidine residues (in DNA).</text>
        <dbReference type="EC" id="4.1.99.3"/>
    </reaction>
</comment>
<dbReference type="SUPFAM" id="SSF48173">
    <property type="entry name" value="Cryptochrome/photolyase FAD-binding domain"/>
    <property type="match status" value="1"/>
</dbReference>
<evidence type="ECO:0000313" key="18">
    <source>
        <dbReference type="Proteomes" id="UP001156870"/>
    </source>
</evidence>
<comment type="cofactor">
    <cofactor evidence="12">
        <name>FAD</name>
        <dbReference type="ChEBI" id="CHEBI:57692"/>
    </cofactor>
    <text evidence="12">Binds 1 FAD per subunit.</text>
</comment>
<keyword evidence="18" id="KW-1185">Reference proteome</keyword>
<dbReference type="FunFam" id="1.10.579.10:FF:000003">
    <property type="entry name" value="Deoxyribodipyrimidine photo-lyase"/>
    <property type="match status" value="1"/>
</dbReference>
<dbReference type="GO" id="GO:0003677">
    <property type="term" value="F:DNA binding"/>
    <property type="evidence" value="ECO:0007669"/>
    <property type="project" value="TreeGrafter"/>
</dbReference>
<dbReference type="PANTHER" id="PTHR11455">
    <property type="entry name" value="CRYPTOCHROME"/>
    <property type="match status" value="1"/>
</dbReference>
<evidence type="ECO:0000256" key="3">
    <source>
        <dbReference type="ARBA" id="ARBA00013149"/>
    </source>
</evidence>
<dbReference type="InterPro" id="IPR036155">
    <property type="entry name" value="Crypto/Photolyase_N_sf"/>
</dbReference>
<dbReference type="GO" id="GO:0003904">
    <property type="term" value="F:deoxyribodipyrimidine photo-lyase activity"/>
    <property type="evidence" value="ECO:0007669"/>
    <property type="project" value="UniProtKB-EC"/>
</dbReference>
<keyword evidence="7 14" id="KW-0157">Chromophore</keyword>
<dbReference type="Pfam" id="PF03441">
    <property type="entry name" value="FAD_binding_7"/>
    <property type="match status" value="1"/>
</dbReference>
<name>A0AA37T4E4_9GAMM</name>
<gene>
    <name evidence="17" type="ORF">GCM10007877_06270</name>
</gene>
<dbReference type="GO" id="GO:0000719">
    <property type="term" value="P:photoreactive repair"/>
    <property type="evidence" value="ECO:0007669"/>
    <property type="project" value="UniProtKB-ARBA"/>
</dbReference>
<evidence type="ECO:0000256" key="4">
    <source>
        <dbReference type="ARBA" id="ARBA00014046"/>
    </source>
</evidence>
<dbReference type="Proteomes" id="UP001156870">
    <property type="component" value="Unassembled WGS sequence"/>
</dbReference>
<feature type="site" description="Electron transfer via tryptophanyl radical" evidence="13">
    <location>
        <position position="349"/>
    </location>
</feature>
<evidence type="ECO:0000256" key="13">
    <source>
        <dbReference type="PIRSR" id="PIRSR602081-2"/>
    </source>
</evidence>
<dbReference type="InterPro" id="IPR036134">
    <property type="entry name" value="Crypto/Photolyase_FAD-like_sf"/>
</dbReference>
<comment type="cofactor">
    <cofactor evidence="1">
        <name>(6R)-5,10-methylene-5,6,7,8-tetrahydrofolate</name>
        <dbReference type="ChEBI" id="CHEBI:15636"/>
    </cofactor>
</comment>
<evidence type="ECO:0000313" key="17">
    <source>
        <dbReference type="EMBL" id="GLS24913.1"/>
    </source>
</evidence>
<sequence>MTERQILEQHAQQHLVWLRNDLRTQDNPALYEASQQGHVIAVFVITHKQWESHHDSHTKLSLIYQRLKVLQEELGSLGIPLKVIEAKQYSHIPQALLELGKSLSISGLWFNNEYPLNESRRDRAVEKHFVAEGLSVHRFHGDVIFPPGSVLTGQNEMFQVFTPFARRWRQLFRQGFSKHGLSPYPKPKRQKSDILLNNIPHDDIPPFGEPLKESQGRSHEKSHDESYRQSYRDDLWPANSQAIHRKLTAFAQKRLERYGEDRDMPSLPGTSTLSPYLTIGALGIRECLAAAEKSAAKQPGSNTTLLDEWLDCTWVTELIWREFYRHIMAAHPKISWGKCFRPAGDNVRWDDNEKAFQAWCEGNTGFPIVDAGMRQLKQTGWMHNRVRMITAAFLAKLTLVDWHKGEAFFMQHLIDGDFASNNGGWQWSASVGADAAPYFRIFNPYRQAERFDPEGEYVRRFVPELQSLPAKQIHKPSLEQCRQLGYPDPIIDYSQARKRALAVLEAAFKHGQ</sequence>
<evidence type="ECO:0000256" key="7">
    <source>
        <dbReference type="ARBA" id="ARBA00022991"/>
    </source>
</evidence>
<dbReference type="PANTHER" id="PTHR11455:SF9">
    <property type="entry name" value="CRYPTOCHROME CIRCADIAN CLOCK 5 ISOFORM X1"/>
    <property type="match status" value="1"/>
</dbReference>
<dbReference type="GO" id="GO:0009416">
    <property type="term" value="P:response to light stimulus"/>
    <property type="evidence" value="ECO:0007669"/>
    <property type="project" value="TreeGrafter"/>
</dbReference>
<evidence type="ECO:0000256" key="11">
    <source>
        <dbReference type="ARBA" id="ARBA00083107"/>
    </source>
</evidence>
<comment type="caution">
    <text evidence="17">The sequence shown here is derived from an EMBL/GenBank/DDBJ whole genome shotgun (WGS) entry which is preliminary data.</text>
</comment>
<evidence type="ECO:0000256" key="1">
    <source>
        <dbReference type="ARBA" id="ARBA00001932"/>
    </source>
</evidence>
<feature type="region of interest" description="Disordered" evidence="15">
    <location>
        <begin position="197"/>
        <end position="228"/>
    </location>
</feature>